<comment type="caution">
    <text evidence="2">The sequence shown here is derived from an EMBL/GenBank/DDBJ whole genome shotgun (WGS) entry which is preliminary data.</text>
</comment>
<proteinExistence type="predicted"/>
<protein>
    <recommendedName>
        <fullName evidence="4">EamA domain-containing protein</fullName>
    </recommendedName>
</protein>
<dbReference type="OrthoDB" id="9795732at2"/>
<evidence type="ECO:0000313" key="3">
    <source>
        <dbReference type="Proteomes" id="UP000294562"/>
    </source>
</evidence>
<evidence type="ECO:0008006" key="4">
    <source>
        <dbReference type="Google" id="ProtNLM"/>
    </source>
</evidence>
<evidence type="ECO:0000256" key="1">
    <source>
        <dbReference type="SAM" id="Phobius"/>
    </source>
</evidence>
<dbReference type="AlphaFoldDB" id="A0A4R6B401"/>
<feature type="transmembrane region" description="Helical" evidence="1">
    <location>
        <begin position="32"/>
        <end position="52"/>
    </location>
</feature>
<name>A0A4R6B401_9RHOB</name>
<feature type="transmembrane region" description="Helical" evidence="1">
    <location>
        <begin position="7"/>
        <end position="26"/>
    </location>
</feature>
<evidence type="ECO:0000313" key="2">
    <source>
        <dbReference type="EMBL" id="TDL91410.1"/>
    </source>
</evidence>
<dbReference type="RefSeq" id="WP_133340914.1">
    <property type="nucleotide sequence ID" value="NZ_SMZO01000001.1"/>
</dbReference>
<accession>A0A4R6B401</accession>
<keyword evidence="1" id="KW-1133">Transmembrane helix</keyword>
<organism evidence="2 3">
    <name type="scientific">Meridianimarinicoccus aquatilis</name>
    <dbReference type="NCBI Taxonomy" id="2552766"/>
    <lineage>
        <taxon>Bacteria</taxon>
        <taxon>Pseudomonadati</taxon>
        <taxon>Pseudomonadota</taxon>
        <taxon>Alphaproteobacteria</taxon>
        <taxon>Rhodobacterales</taxon>
        <taxon>Paracoccaceae</taxon>
        <taxon>Meridianimarinicoccus</taxon>
    </lineage>
</organism>
<keyword evidence="1" id="KW-0812">Transmembrane</keyword>
<reference evidence="2 3" key="1">
    <citation type="submission" date="2019-03" db="EMBL/GenBank/DDBJ databases">
        <title>Rhodobacteraceae bacterium SM1902, a new member of the family Rhodobacteraceae isolated from Yantai.</title>
        <authorList>
            <person name="Sun Y."/>
        </authorList>
    </citation>
    <scope>NUCLEOTIDE SEQUENCE [LARGE SCALE GENOMIC DNA]</scope>
    <source>
        <strain evidence="2 3">SM1902</strain>
    </source>
</reference>
<keyword evidence="1" id="KW-0472">Membrane</keyword>
<sequence>MTARHTGLGKLAILSWGLGAFGALSASLPSQLVPTFCFAMAAGMGWVFCLVTGRTLVSLLGRRGAMIAMLLAAYHPVYLEAYHHAAPIPASLINYLWPACLIIRGNLFFRLHS</sequence>
<dbReference type="Proteomes" id="UP000294562">
    <property type="component" value="Unassembled WGS sequence"/>
</dbReference>
<keyword evidence="3" id="KW-1185">Reference proteome</keyword>
<gene>
    <name evidence="2" type="ORF">E2L05_00420</name>
</gene>
<dbReference type="EMBL" id="SMZO01000001">
    <property type="protein sequence ID" value="TDL91410.1"/>
    <property type="molecule type" value="Genomic_DNA"/>
</dbReference>